<accession>G5A6K0</accession>
<dbReference type="SMR" id="G5A6K0"/>
<sequence>MAKRAARVDDPLSPLLDGDDGALLSALNGVWSSESSPLHPGFKFQGEGYSDTGAEKPKKKRRRDRTRPSHEITRLRAEAAELEQELRNQLTTASKRARSNYCSMVQNAELKSLLRQSLEDTRALELNLNKQVEELLQMLPRSMNMAIQSLPYDETQDDALFKKMASNVDDQYKNMEKVLLLAGLEEGTSEVADAYICRSKALTNGNLLKSRMRVLSPFPSQALVKALWRNVESDEGATLRTKQATAKLDLPLGLASRIAVQKYDVVVGDYICTMRMVMKQFIEKDRVAQAWSAVAEWPHMGTMHNVKTHEQGWGFIQPVDDSTSMCLNYVMMNPTVETMSSKESCDGQLNLARVYQDFIISRLHTLENQTLDQVIQEKKRAAVCPSNS</sequence>
<gene>
    <name evidence="2" type="ORF">PHYSODRAFT_347974</name>
</gene>
<evidence type="ECO:0000313" key="3">
    <source>
        <dbReference type="Proteomes" id="UP000002640"/>
    </source>
</evidence>
<dbReference type="EMBL" id="JH159160">
    <property type="protein sequence ID" value="EGZ08955.1"/>
    <property type="molecule type" value="Genomic_DNA"/>
</dbReference>
<evidence type="ECO:0000313" key="2">
    <source>
        <dbReference type="EMBL" id="EGZ08955.1"/>
    </source>
</evidence>
<name>G5A6K0_PHYSP</name>
<dbReference type="Proteomes" id="UP000002640">
    <property type="component" value="Unassembled WGS sequence"/>
</dbReference>
<evidence type="ECO:0000256" key="1">
    <source>
        <dbReference type="SAM" id="MobiDB-lite"/>
    </source>
</evidence>
<feature type="region of interest" description="Disordered" evidence="1">
    <location>
        <begin position="32"/>
        <end position="70"/>
    </location>
</feature>
<dbReference type="KEGG" id="psoj:PHYSODRAFT_347974"/>
<dbReference type="AlphaFoldDB" id="G5A6K0"/>
<organism evidence="2 3">
    <name type="scientific">Phytophthora sojae (strain P6497)</name>
    <name type="common">Soybean stem and root rot agent</name>
    <name type="synonym">Phytophthora megasperma f. sp. glycines</name>
    <dbReference type="NCBI Taxonomy" id="1094619"/>
    <lineage>
        <taxon>Eukaryota</taxon>
        <taxon>Sar</taxon>
        <taxon>Stramenopiles</taxon>
        <taxon>Oomycota</taxon>
        <taxon>Peronosporomycetes</taxon>
        <taxon>Peronosporales</taxon>
        <taxon>Peronosporaceae</taxon>
        <taxon>Phytophthora</taxon>
    </lineage>
</organism>
<keyword evidence="3" id="KW-1185">Reference proteome</keyword>
<dbReference type="GeneID" id="20648930"/>
<proteinExistence type="predicted"/>
<dbReference type="RefSeq" id="XP_009535588.1">
    <property type="nucleotide sequence ID" value="XM_009537293.1"/>
</dbReference>
<protein>
    <submittedName>
        <fullName evidence="2">Uncharacterized protein</fullName>
    </submittedName>
</protein>
<dbReference type="OMA" id="MDSTQFR"/>
<reference evidence="2 3" key="1">
    <citation type="journal article" date="2006" name="Science">
        <title>Phytophthora genome sequences uncover evolutionary origins and mechanisms of pathogenesis.</title>
        <authorList>
            <person name="Tyler B.M."/>
            <person name="Tripathy S."/>
            <person name="Zhang X."/>
            <person name="Dehal P."/>
            <person name="Jiang R.H."/>
            <person name="Aerts A."/>
            <person name="Arredondo F.D."/>
            <person name="Baxter L."/>
            <person name="Bensasson D."/>
            <person name="Beynon J.L."/>
            <person name="Chapman J."/>
            <person name="Damasceno C.M."/>
            <person name="Dorrance A.E."/>
            <person name="Dou D."/>
            <person name="Dickerman A.W."/>
            <person name="Dubchak I.L."/>
            <person name="Garbelotto M."/>
            <person name="Gijzen M."/>
            <person name="Gordon S.G."/>
            <person name="Govers F."/>
            <person name="Grunwald N.J."/>
            <person name="Huang W."/>
            <person name="Ivors K.L."/>
            <person name="Jones R.W."/>
            <person name="Kamoun S."/>
            <person name="Krampis K."/>
            <person name="Lamour K.H."/>
            <person name="Lee M.K."/>
            <person name="McDonald W.H."/>
            <person name="Medina M."/>
            <person name="Meijer H.J."/>
            <person name="Nordberg E.K."/>
            <person name="Maclean D.J."/>
            <person name="Ospina-Giraldo M.D."/>
            <person name="Morris P.F."/>
            <person name="Phuntumart V."/>
            <person name="Putnam N.H."/>
            <person name="Rash S."/>
            <person name="Rose J.K."/>
            <person name="Sakihama Y."/>
            <person name="Salamov A.A."/>
            <person name="Savidor A."/>
            <person name="Scheuring C.F."/>
            <person name="Smith B.M."/>
            <person name="Sobral B.W."/>
            <person name="Terry A."/>
            <person name="Torto-Alalibo T.A."/>
            <person name="Win J."/>
            <person name="Xu Z."/>
            <person name="Zhang H."/>
            <person name="Grigoriev I.V."/>
            <person name="Rokhsar D.S."/>
            <person name="Boore J.L."/>
        </authorList>
    </citation>
    <scope>NUCLEOTIDE SEQUENCE [LARGE SCALE GENOMIC DNA]</scope>
    <source>
        <strain evidence="2 3">P6497</strain>
    </source>
</reference>
<dbReference type="InParanoid" id="G5A6K0"/>